<reference evidence="7" key="1">
    <citation type="journal article" date="2019" name="Int. J. Syst. Evol. Microbiol.">
        <title>The Global Catalogue of Microorganisms (GCM) 10K type strain sequencing project: providing services to taxonomists for standard genome sequencing and annotation.</title>
        <authorList>
            <consortium name="The Broad Institute Genomics Platform"/>
            <consortium name="The Broad Institute Genome Sequencing Center for Infectious Disease"/>
            <person name="Wu L."/>
            <person name="Ma J."/>
        </authorList>
    </citation>
    <scope>NUCLEOTIDE SEQUENCE [LARGE SCALE GENOMIC DNA]</scope>
    <source>
        <strain evidence="7">CCUG 60214</strain>
    </source>
</reference>
<evidence type="ECO:0000256" key="4">
    <source>
        <dbReference type="ARBA" id="ARBA00025742"/>
    </source>
</evidence>
<proteinExistence type="inferred from homology"/>
<dbReference type="PANTHER" id="PTHR42988:SF2">
    <property type="entry name" value="CYCLIC NUCLEOTIDE PHOSPHODIESTERASE CBUA0032-RELATED"/>
    <property type="match status" value="1"/>
</dbReference>
<dbReference type="RefSeq" id="WP_380718527.1">
    <property type="nucleotide sequence ID" value="NZ_JBHTLK010000002.1"/>
</dbReference>
<dbReference type="EMBL" id="JBHTLK010000002">
    <property type="protein sequence ID" value="MFD1145625.1"/>
    <property type="molecule type" value="Genomic_DNA"/>
</dbReference>
<protein>
    <submittedName>
        <fullName evidence="6">Metallophosphoesterase</fullName>
    </submittedName>
</protein>
<evidence type="ECO:0000313" key="6">
    <source>
        <dbReference type="EMBL" id="MFD1145625.1"/>
    </source>
</evidence>
<keyword evidence="2" id="KW-0378">Hydrolase</keyword>
<dbReference type="Proteomes" id="UP001597168">
    <property type="component" value="Unassembled WGS sequence"/>
</dbReference>
<dbReference type="Gene3D" id="3.30.572.10">
    <property type="entry name" value="Thymidylate synthase/dCMP hydroxymethylase domain"/>
    <property type="match status" value="1"/>
</dbReference>
<evidence type="ECO:0000259" key="5">
    <source>
        <dbReference type="Pfam" id="PF00149"/>
    </source>
</evidence>
<evidence type="ECO:0000256" key="2">
    <source>
        <dbReference type="ARBA" id="ARBA00022801"/>
    </source>
</evidence>
<dbReference type="InterPro" id="IPR036926">
    <property type="entry name" value="Thymidate_synth/dCMP_Mease_sf"/>
</dbReference>
<keyword evidence="1" id="KW-0479">Metal-binding</keyword>
<name>A0ABW3QP08_9PSEU</name>
<evidence type="ECO:0000313" key="7">
    <source>
        <dbReference type="Proteomes" id="UP001597168"/>
    </source>
</evidence>
<dbReference type="PANTHER" id="PTHR42988">
    <property type="entry name" value="PHOSPHOHYDROLASE"/>
    <property type="match status" value="1"/>
</dbReference>
<sequence>MALILHLSDLHLAPLRDDETLGDYKRPVVPAAERARRTSRIRSSLRALGTMLDREQRTLDAVVVSGDVTDRGSVDGFALLQATLAELGATLPPPESVMVVPGNHDVRWYTAPSHPDRYAAFVAGVRSLGYRTPLLEGVDLVDEHTAPATGVDPVMMLDGGTVAVVGLNTANYCGVEEDTDPEVADAVRTLDSLMPADEKWDALRRDWRRRGSFDIARLGPLQRRWAAHLLHDAVQRVDGDGPVVRVAVMHHQLLPVGIDEEVKPFESLVNLGEVREFLAANDIDVVLHGHKHTAGVYEDHYTPNEGDTPVRAVVVCSVRTIGKGQSGTGEFARLVDIDTGMPTLRRVRIQSVPARTEGVPLHERDLTGTRSFLLAPPGSAAASLPAGSAAVFAADTAALVHERMLDAVRQPGGLPTPTVCRITDGPTALLVPPTYPEVPGHAPHRLQQWFTEMVGWWQRPQAGRGMQFNHGERLRRFRADLDQIDRVVTVLRAEPDSSRALAVLVDPVDDRIDDPTARFPAFTLVHFLLTAGAVDVLAYFRKQEMAYWWPINVAELATLQREIAHRLTETGRTARAGAITTVTALPQIGRSVPQVALPIVDRIADEDRTAIVRNVAALVAPAADRAAERAWWKALFADWYPADEPAPDGDPAPTWGLEVLRDTVKAFAEAFPDQARLSRVAQRLTSLIQLNTAYLLDQQRGHTVVQRARWADQVRQLVDDLLLDVNRRLDRRPT</sequence>
<gene>
    <name evidence="6" type="ORF">ACFQ3T_00635</name>
</gene>
<dbReference type="InterPro" id="IPR004843">
    <property type="entry name" value="Calcineurin-like_PHP"/>
</dbReference>
<dbReference type="InterPro" id="IPR050884">
    <property type="entry name" value="CNP_phosphodiesterase-III"/>
</dbReference>
<dbReference type="SUPFAM" id="SSF56300">
    <property type="entry name" value="Metallo-dependent phosphatases"/>
    <property type="match status" value="1"/>
</dbReference>
<organism evidence="6 7">
    <name type="scientific">Saccharothrix hoggarensis</name>
    <dbReference type="NCBI Taxonomy" id="913853"/>
    <lineage>
        <taxon>Bacteria</taxon>
        <taxon>Bacillati</taxon>
        <taxon>Actinomycetota</taxon>
        <taxon>Actinomycetes</taxon>
        <taxon>Pseudonocardiales</taxon>
        <taxon>Pseudonocardiaceae</taxon>
        <taxon>Saccharothrix</taxon>
    </lineage>
</organism>
<keyword evidence="7" id="KW-1185">Reference proteome</keyword>
<feature type="domain" description="Calcineurin-like phosphoesterase" evidence="5">
    <location>
        <begin position="4"/>
        <end position="293"/>
    </location>
</feature>
<keyword evidence="3" id="KW-0408">Iron</keyword>
<comment type="caution">
    <text evidence="6">The sequence shown here is derived from an EMBL/GenBank/DDBJ whole genome shotgun (WGS) entry which is preliminary data.</text>
</comment>
<dbReference type="SUPFAM" id="SSF55831">
    <property type="entry name" value="Thymidylate synthase/dCMP hydroxymethylase"/>
    <property type="match status" value="1"/>
</dbReference>
<dbReference type="InterPro" id="IPR029052">
    <property type="entry name" value="Metallo-depent_PP-like"/>
</dbReference>
<dbReference type="Pfam" id="PF00149">
    <property type="entry name" value="Metallophos"/>
    <property type="match status" value="1"/>
</dbReference>
<comment type="similarity">
    <text evidence="4">Belongs to the cyclic nucleotide phosphodiesterase class-III family.</text>
</comment>
<dbReference type="Gene3D" id="3.60.21.10">
    <property type="match status" value="1"/>
</dbReference>
<evidence type="ECO:0000256" key="3">
    <source>
        <dbReference type="ARBA" id="ARBA00023004"/>
    </source>
</evidence>
<evidence type="ECO:0000256" key="1">
    <source>
        <dbReference type="ARBA" id="ARBA00022723"/>
    </source>
</evidence>
<accession>A0ABW3QP08</accession>